<dbReference type="EMBL" id="VSSQ01105884">
    <property type="protein sequence ID" value="MPN45757.1"/>
    <property type="molecule type" value="Genomic_DNA"/>
</dbReference>
<comment type="caution">
    <text evidence="8">The sequence shown here is derived from an EMBL/GenBank/DDBJ whole genome shotgun (WGS) entry which is preliminary data.</text>
</comment>
<comment type="subcellular location">
    <subcellularLocation>
        <location evidence="1">Membrane</location>
        <topology evidence="1">Multi-pass membrane protein</topology>
    </subcellularLocation>
</comment>
<keyword evidence="4 6" id="KW-1133">Transmembrane helix</keyword>
<feature type="transmembrane region" description="Helical" evidence="6">
    <location>
        <begin position="42"/>
        <end position="59"/>
    </location>
</feature>
<feature type="transmembrane region" description="Helical" evidence="6">
    <location>
        <begin position="112"/>
        <end position="131"/>
    </location>
</feature>
<dbReference type="GO" id="GO:0022857">
    <property type="term" value="F:transmembrane transporter activity"/>
    <property type="evidence" value="ECO:0007669"/>
    <property type="project" value="InterPro"/>
</dbReference>
<dbReference type="InterPro" id="IPR036259">
    <property type="entry name" value="MFS_trans_sf"/>
</dbReference>
<evidence type="ECO:0000256" key="4">
    <source>
        <dbReference type="ARBA" id="ARBA00022989"/>
    </source>
</evidence>
<proteinExistence type="predicted"/>
<dbReference type="SUPFAM" id="SSF103473">
    <property type="entry name" value="MFS general substrate transporter"/>
    <property type="match status" value="1"/>
</dbReference>
<evidence type="ECO:0000256" key="5">
    <source>
        <dbReference type="ARBA" id="ARBA00023136"/>
    </source>
</evidence>
<protein>
    <submittedName>
        <fullName evidence="8">Riboflavin transporter RibZ</fullName>
    </submittedName>
</protein>
<sequence length="174" mass="18249">MNTLLVSKADTGLIMLATPLSMMLLSPVGGRMADAYGSRRPALMGLSLIALGCVLMSLLTLETGLAYMVIVLLCYGIGNSLSVAAINTAIYSSVPREHSGVVSGMVATMRNLGQGLGVAFGGAIMALRQSYYSAAGLAPDNRVYLLAQRDVFYFGLGIVAVSICCMLMIPSEKK</sequence>
<organism evidence="8">
    <name type="scientific">bioreactor metagenome</name>
    <dbReference type="NCBI Taxonomy" id="1076179"/>
    <lineage>
        <taxon>unclassified sequences</taxon>
        <taxon>metagenomes</taxon>
        <taxon>ecological metagenomes</taxon>
    </lineage>
</organism>
<evidence type="ECO:0000256" key="6">
    <source>
        <dbReference type="SAM" id="Phobius"/>
    </source>
</evidence>
<dbReference type="PANTHER" id="PTHR42718">
    <property type="entry name" value="MAJOR FACILITATOR SUPERFAMILY MULTIDRUG TRANSPORTER MFSC"/>
    <property type="match status" value="1"/>
</dbReference>
<reference evidence="8" key="1">
    <citation type="submission" date="2019-08" db="EMBL/GenBank/DDBJ databases">
        <authorList>
            <person name="Kucharzyk K."/>
            <person name="Murdoch R.W."/>
            <person name="Higgins S."/>
            <person name="Loffler F."/>
        </authorList>
    </citation>
    <scope>NUCLEOTIDE SEQUENCE</scope>
</reference>
<dbReference type="Pfam" id="PF07690">
    <property type="entry name" value="MFS_1"/>
    <property type="match status" value="1"/>
</dbReference>
<keyword evidence="5 6" id="KW-0472">Membrane</keyword>
<dbReference type="PANTHER" id="PTHR42718:SF9">
    <property type="entry name" value="MAJOR FACILITATOR SUPERFAMILY MULTIDRUG TRANSPORTER MFSC"/>
    <property type="match status" value="1"/>
</dbReference>
<accession>A0A645I380</accession>
<evidence type="ECO:0000259" key="7">
    <source>
        <dbReference type="PROSITE" id="PS50850"/>
    </source>
</evidence>
<dbReference type="InterPro" id="IPR011701">
    <property type="entry name" value="MFS"/>
</dbReference>
<evidence type="ECO:0000256" key="2">
    <source>
        <dbReference type="ARBA" id="ARBA00022448"/>
    </source>
</evidence>
<dbReference type="GO" id="GO:0016020">
    <property type="term" value="C:membrane"/>
    <property type="evidence" value="ECO:0007669"/>
    <property type="project" value="UniProtKB-SubCell"/>
</dbReference>
<dbReference type="InterPro" id="IPR020846">
    <property type="entry name" value="MFS_dom"/>
</dbReference>
<dbReference type="Gene3D" id="1.20.1250.20">
    <property type="entry name" value="MFS general substrate transporter like domains"/>
    <property type="match status" value="1"/>
</dbReference>
<name>A0A645I380_9ZZZZ</name>
<evidence type="ECO:0000256" key="3">
    <source>
        <dbReference type="ARBA" id="ARBA00022692"/>
    </source>
</evidence>
<feature type="transmembrane region" description="Helical" evidence="6">
    <location>
        <begin position="151"/>
        <end position="169"/>
    </location>
</feature>
<feature type="transmembrane region" description="Helical" evidence="6">
    <location>
        <begin position="12"/>
        <end position="30"/>
    </location>
</feature>
<gene>
    <name evidence="8" type="primary">ribZ_16</name>
    <name evidence="8" type="ORF">SDC9_193328</name>
</gene>
<dbReference type="AlphaFoldDB" id="A0A645I380"/>
<keyword evidence="2" id="KW-0813">Transport</keyword>
<keyword evidence="3 6" id="KW-0812">Transmembrane</keyword>
<feature type="domain" description="Major facilitator superfamily (MFS) profile" evidence="7">
    <location>
        <begin position="1"/>
        <end position="174"/>
    </location>
</feature>
<evidence type="ECO:0000256" key="1">
    <source>
        <dbReference type="ARBA" id="ARBA00004141"/>
    </source>
</evidence>
<evidence type="ECO:0000313" key="8">
    <source>
        <dbReference type="EMBL" id="MPN45757.1"/>
    </source>
</evidence>
<dbReference type="PROSITE" id="PS50850">
    <property type="entry name" value="MFS"/>
    <property type="match status" value="1"/>
</dbReference>
<feature type="transmembrane region" description="Helical" evidence="6">
    <location>
        <begin position="65"/>
        <end position="91"/>
    </location>
</feature>